<feature type="signal peptide" evidence="9">
    <location>
        <begin position="1"/>
        <end position="22"/>
    </location>
</feature>
<protein>
    <recommendedName>
        <fullName evidence="12">Ionotropic glutamate receptor L-glutamate and glycine-binding domain-containing protein</fullName>
    </recommendedName>
</protein>
<feature type="transmembrane region" description="Helical" evidence="8">
    <location>
        <begin position="574"/>
        <end position="596"/>
    </location>
</feature>
<evidence type="ECO:0000256" key="3">
    <source>
        <dbReference type="ARBA" id="ARBA00022692"/>
    </source>
</evidence>
<feature type="chain" id="PRO_5016133473" description="Ionotropic glutamate receptor L-glutamate and glycine-binding domain-containing protein" evidence="9">
    <location>
        <begin position="23"/>
        <end position="604"/>
    </location>
</feature>
<evidence type="ECO:0000256" key="4">
    <source>
        <dbReference type="ARBA" id="ARBA00022989"/>
    </source>
</evidence>
<feature type="transmembrane region" description="Helical" evidence="8">
    <location>
        <begin position="384"/>
        <end position="402"/>
    </location>
</feature>
<dbReference type="EnsemblMetazoa" id="SCAU015149-RA">
    <property type="protein sequence ID" value="SCAU015149-PA"/>
    <property type="gene ID" value="SCAU015149"/>
</dbReference>
<feature type="transmembrane region" description="Helical" evidence="8">
    <location>
        <begin position="323"/>
        <end position="347"/>
    </location>
</feature>
<keyword evidence="5 8" id="KW-0472">Membrane</keyword>
<keyword evidence="6" id="KW-0675">Receptor</keyword>
<dbReference type="Proteomes" id="UP000095300">
    <property type="component" value="Unassembled WGS sequence"/>
</dbReference>
<keyword evidence="2" id="KW-1003">Cell membrane</keyword>
<keyword evidence="9" id="KW-0732">Signal</keyword>
<name>A0A1I8Q9I5_STOCA</name>
<keyword evidence="4 8" id="KW-1133">Transmembrane helix</keyword>
<sequence length="604" mass="69841">MKCLLQLVFGLFIAAFFTSIFGNDGVLCKDLKWSYPTNLSQLLQNIYKERSFVSILLIIPCTMVEVSWDLQTVFKWQIPKIVMTPGQEFELRKVFNKEIIAVVVMPSNFDKVLFDTCAQTLNNTRQTRIVVATDDLKTSQTQFEKQLLQASQSYKMTRVILAYLHSNGGELSSYLKLQPYPNYQWSNPTNNGFFYPEYWRNLHHKKVVVYAEQSIPGVFLFKDSKGNIQCSGHLGKLIALFVHHYNGTMQPYHTPKVDKSTFYTNIKELMEQQLIDLPMIVDSGVNNGVDEKWHLRSDCIEVTQIKLMVPCPSPRSILEIYPLLLNLDFIGSLIIGTVVFSFTHSLFDWIFGEMVVQPWSFLLDDKGLPGLLGHAFVARVSPRLSLKILYLLMAFAGLNTNMRFGAKMKTLFTTPPYHRHLENFEELNRSPVTILVPETVFEELPYPIEKLMLTQDNAFFQEMRQSLNTSYGYFTSLSAWQTFKQTQRGISHKVFCIYDNLTIRSPKLMSFRLQRNSVYKEPLDALIHRVHDAGLMQAWYSQTFADMLRQKEIKFKYSTDIVEASALKVGDLKWLWIILAMGWLFDTLVFFVEIAIDRYVGTLV</sequence>
<evidence type="ECO:0008006" key="12">
    <source>
        <dbReference type="Google" id="ProtNLM"/>
    </source>
</evidence>
<evidence type="ECO:0000256" key="2">
    <source>
        <dbReference type="ARBA" id="ARBA00022475"/>
    </source>
</evidence>
<dbReference type="GO" id="GO:0005886">
    <property type="term" value="C:plasma membrane"/>
    <property type="evidence" value="ECO:0007669"/>
    <property type="project" value="UniProtKB-SubCell"/>
</dbReference>
<dbReference type="AlphaFoldDB" id="A0A1I8Q9I5"/>
<comment type="subcellular location">
    <subcellularLocation>
        <location evidence="1">Cell membrane</location>
        <topology evidence="1">Multi-pass membrane protein</topology>
    </subcellularLocation>
</comment>
<evidence type="ECO:0000313" key="10">
    <source>
        <dbReference type="EnsemblMetazoa" id="SCAU015149-PA"/>
    </source>
</evidence>
<evidence type="ECO:0000256" key="8">
    <source>
        <dbReference type="SAM" id="Phobius"/>
    </source>
</evidence>
<evidence type="ECO:0000256" key="6">
    <source>
        <dbReference type="ARBA" id="ARBA00023170"/>
    </source>
</evidence>
<keyword evidence="3 8" id="KW-0812">Transmembrane</keyword>
<keyword evidence="11" id="KW-1185">Reference proteome</keyword>
<keyword evidence="7" id="KW-0325">Glycoprotein</keyword>
<accession>A0A1I8Q9I5</accession>
<evidence type="ECO:0000256" key="1">
    <source>
        <dbReference type="ARBA" id="ARBA00004651"/>
    </source>
</evidence>
<evidence type="ECO:0000256" key="5">
    <source>
        <dbReference type="ARBA" id="ARBA00023136"/>
    </source>
</evidence>
<evidence type="ECO:0000313" key="11">
    <source>
        <dbReference type="Proteomes" id="UP000095300"/>
    </source>
</evidence>
<dbReference type="InterPro" id="IPR052192">
    <property type="entry name" value="Insect_Ionotropic_Sensory_Rcpt"/>
</dbReference>
<evidence type="ECO:0000256" key="9">
    <source>
        <dbReference type="SAM" id="SignalP"/>
    </source>
</evidence>
<dbReference type="VEuPathDB" id="VectorBase:SCAU015149"/>
<organism evidence="10 11">
    <name type="scientific">Stomoxys calcitrans</name>
    <name type="common">Stable fly</name>
    <name type="synonym">Conops calcitrans</name>
    <dbReference type="NCBI Taxonomy" id="35570"/>
    <lineage>
        <taxon>Eukaryota</taxon>
        <taxon>Metazoa</taxon>
        <taxon>Ecdysozoa</taxon>
        <taxon>Arthropoda</taxon>
        <taxon>Hexapoda</taxon>
        <taxon>Insecta</taxon>
        <taxon>Pterygota</taxon>
        <taxon>Neoptera</taxon>
        <taxon>Endopterygota</taxon>
        <taxon>Diptera</taxon>
        <taxon>Brachycera</taxon>
        <taxon>Muscomorpha</taxon>
        <taxon>Muscoidea</taxon>
        <taxon>Muscidae</taxon>
        <taxon>Stomoxys</taxon>
    </lineage>
</organism>
<dbReference type="PANTHER" id="PTHR42643">
    <property type="entry name" value="IONOTROPIC RECEPTOR 20A-RELATED"/>
    <property type="match status" value="1"/>
</dbReference>
<evidence type="ECO:0000256" key="7">
    <source>
        <dbReference type="ARBA" id="ARBA00023180"/>
    </source>
</evidence>
<proteinExistence type="predicted"/>
<dbReference type="PANTHER" id="PTHR42643:SF41">
    <property type="entry name" value="IONOTROPIC RECEPTOR 20A-RELATED"/>
    <property type="match status" value="1"/>
</dbReference>
<reference evidence="10" key="1">
    <citation type="submission" date="2020-05" db="UniProtKB">
        <authorList>
            <consortium name="EnsemblMetazoa"/>
        </authorList>
    </citation>
    <scope>IDENTIFICATION</scope>
    <source>
        <strain evidence="10">USDA</strain>
    </source>
</reference>